<name>A0A095ULG0_9GAMM</name>
<protein>
    <submittedName>
        <fullName evidence="2">Uncharacterized protein</fullName>
    </submittedName>
</protein>
<dbReference type="AlphaFoldDB" id="A0A095ULG0"/>
<reference evidence="2 3" key="1">
    <citation type="submission" date="2012-09" db="EMBL/GenBank/DDBJ databases">
        <title>Genome Sequence of alkane-degrading Bacterium Alcanivorax sp. 19-m-6.</title>
        <authorList>
            <person name="Lai Q."/>
            <person name="Shao Z."/>
        </authorList>
    </citation>
    <scope>NUCLEOTIDE SEQUENCE [LARGE SCALE GENOMIC DNA]</scope>
    <source>
        <strain evidence="2 3">19-m-6</strain>
    </source>
</reference>
<evidence type="ECO:0000313" key="2">
    <source>
        <dbReference type="EMBL" id="KGD63355.1"/>
    </source>
</evidence>
<comment type="caution">
    <text evidence="2">The sequence shown here is derived from an EMBL/GenBank/DDBJ whole genome shotgun (WGS) entry which is preliminary data.</text>
</comment>
<organism evidence="2 3">
    <name type="scientific">Alcanivorax nanhaiticus</name>
    <dbReference type="NCBI Taxonomy" id="1177154"/>
    <lineage>
        <taxon>Bacteria</taxon>
        <taxon>Pseudomonadati</taxon>
        <taxon>Pseudomonadota</taxon>
        <taxon>Gammaproteobacteria</taxon>
        <taxon>Oceanospirillales</taxon>
        <taxon>Alcanivoracaceae</taxon>
        <taxon>Alcanivorax</taxon>
    </lineage>
</organism>
<gene>
    <name evidence="2" type="ORF">Y5S_03341</name>
</gene>
<evidence type="ECO:0000313" key="3">
    <source>
        <dbReference type="Proteomes" id="UP000029444"/>
    </source>
</evidence>
<dbReference type="RefSeq" id="WP_035234688.1">
    <property type="nucleotide sequence ID" value="NZ_ARXV01000018.1"/>
</dbReference>
<accession>A0A095ULG0</accession>
<dbReference type="EMBL" id="ARXV01000018">
    <property type="protein sequence ID" value="KGD63355.1"/>
    <property type="molecule type" value="Genomic_DNA"/>
</dbReference>
<feature type="transmembrane region" description="Helical" evidence="1">
    <location>
        <begin position="77"/>
        <end position="99"/>
    </location>
</feature>
<dbReference type="STRING" id="1177154.Y5S_03341"/>
<evidence type="ECO:0000256" key="1">
    <source>
        <dbReference type="SAM" id="Phobius"/>
    </source>
</evidence>
<dbReference type="Proteomes" id="UP000029444">
    <property type="component" value="Unassembled WGS sequence"/>
</dbReference>
<keyword evidence="1" id="KW-0812">Transmembrane</keyword>
<proteinExistence type="predicted"/>
<keyword evidence="1" id="KW-1133">Transmembrane helix</keyword>
<sequence length="100" mass="10628">MTSVSATELAKLGKCEAMVTPRKAARKPARRKKAPGVIGFGANKKNQAAIDRGDAAHDRFEREAQQFTSQDCNHRTILPNLVLALAVAAGLLTLMAAVAT</sequence>
<keyword evidence="1" id="KW-0472">Membrane</keyword>
<keyword evidence="3" id="KW-1185">Reference proteome</keyword>